<keyword evidence="4" id="KW-0804">Transcription</keyword>
<accession>A0A1U6HVV2</accession>
<dbReference type="InterPro" id="IPR036388">
    <property type="entry name" value="WH-like_DNA-bd_sf"/>
</dbReference>
<name>A0A1U6HVV2_9SPHN</name>
<dbReference type="Pfam" id="PF00126">
    <property type="entry name" value="HTH_1"/>
    <property type="match status" value="1"/>
</dbReference>
<dbReference type="Proteomes" id="UP000190989">
    <property type="component" value="Unassembled WGS sequence"/>
</dbReference>
<evidence type="ECO:0000256" key="3">
    <source>
        <dbReference type="ARBA" id="ARBA00023125"/>
    </source>
</evidence>
<gene>
    <name evidence="6" type="ORF">SAMN06295987_103202</name>
</gene>
<dbReference type="SUPFAM" id="SSF46785">
    <property type="entry name" value="Winged helix' DNA-binding domain"/>
    <property type="match status" value="1"/>
</dbReference>
<dbReference type="PROSITE" id="PS50931">
    <property type="entry name" value="HTH_LYSR"/>
    <property type="match status" value="1"/>
</dbReference>
<evidence type="ECO:0000313" key="6">
    <source>
        <dbReference type="EMBL" id="SLJ99943.1"/>
    </source>
</evidence>
<dbReference type="Gene3D" id="1.10.10.10">
    <property type="entry name" value="Winged helix-like DNA-binding domain superfamily/Winged helix DNA-binding domain"/>
    <property type="match status" value="1"/>
</dbReference>
<keyword evidence="2" id="KW-0805">Transcription regulation</keyword>
<dbReference type="PANTHER" id="PTHR30346:SF28">
    <property type="entry name" value="HTH-TYPE TRANSCRIPTIONAL REGULATOR CYNR"/>
    <property type="match status" value="1"/>
</dbReference>
<dbReference type="GO" id="GO:0003677">
    <property type="term" value="F:DNA binding"/>
    <property type="evidence" value="ECO:0007669"/>
    <property type="project" value="UniProtKB-KW"/>
</dbReference>
<dbReference type="CDD" id="cd05466">
    <property type="entry name" value="PBP2_LTTR_substrate"/>
    <property type="match status" value="1"/>
</dbReference>
<protein>
    <submittedName>
        <fullName evidence="6">DNA-binding transcriptional regulator, LysR family</fullName>
    </submittedName>
</protein>
<keyword evidence="3 6" id="KW-0238">DNA-binding</keyword>
<dbReference type="InterPro" id="IPR036390">
    <property type="entry name" value="WH_DNA-bd_sf"/>
</dbReference>
<evidence type="ECO:0000256" key="2">
    <source>
        <dbReference type="ARBA" id="ARBA00023015"/>
    </source>
</evidence>
<evidence type="ECO:0000313" key="7">
    <source>
        <dbReference type="Proteomes" id="UP000190989"/>
    </source>
</evidence>
<organism evidence="6 7">
    <name type="scientific">Novosphingobium mathurense</name>
    <dbReference type="NCBI Taxonomy" id="428990"/>
    <lineage>
        <taxon>Bacteria</taxon>
        <taxon>Pseudomonadati</taxon>
        <taxon>Pseudomonadota</taxon>
        <taxon>Alphaproteobacteria</taxon>
        <taxon>Sphingomonadales</taxon>
        <taxon>Sphingomonadaceae</taxon>
        <taxon>Novosphingobium</taxon>
    </lineage>
</organism>
<comment type="similarity">
    <text evidence="1">Belongs to the LysR transcriptional regulatory family.</text>
</comment>
<dbReference type="InterPro" id="IPR000847">
    <property type="entry name" value="LysR_HTH_N"/>
</dbReference>
<dbReference type="InterPro" id="IPR005119">
    <property type="entry name" value="LysR_subst-bd"/>
</dbReference>
<keyword evidence="7" id="KW-1185">Reference proteome</keyword>
<dbReference type="PANTHER" id="PTHR30346">
    <property type="entry name" value="TRANSCRIPTIONAL DUAL REGULATOR HCAR-RELATED"/>
    <property type="match status" value="1"/>
</dbReference>
<evidence type="ECO:0000256" key="4">
    <source>
        <dbReference type="ARBA" id="ARBA00023163"/>
    </source>
</evidence>
<evidence type="ECO:0000256" key="1">
    <source>
        <dbReference type="ARBA" id="ARBA00009437"/>
    </source>
</evidence>
<dbReference type="STRING" id="428990.SAMN06295987_103202"/>
<dbReference type="SUPFAM" id="SSF53850">
    <property type="entry name" value="Periplasmic binding protein-like II"/>
    <property type="match status" value="1"/>
</dbReference>
<dbReference type="RefSeq" id="WP_079730527.1">
    <property type="nucleotide sequence ID" value="NZ_FVZE01000003.1"/>
</dbReference>
<dbReference type="Gene3D" id="3.40.190.10">
    <property type="entry name" value="Periplasmic binding protein-like II"/>
    <property type="match status" value="2"/>
</dbReference>
<evidence type="ECO:0000259" key="5">
    <source>
        <dbReference type="PROSITE" id="PS50931"/>
    </source>
</evidence>
<feature type="domain" description="HTH lysR-type" evidence="5">
    <location>
        <begin position="2"/>
        <end position="59"/>
    </location>
</feature>
<proteinExistence type="inferred from homology"/>
<dbReference type="AlphaFoldDB" id="A0A1U6HVV2"/>
<dbReference type="PRINTS" id="PR00039">
    <property type="entry name" value="HTHLYSR"/>
</dbReference>
<dbReference type="GO" id="GO:0032993">
    <property type="term" value="C:protein-DNA complex"/>
    <property type="evidence" value="ECO:0007669"/>
    <property type="project" value="TreeGrafter"/>
</dbReference>
<sequence length="295" mass="32640">MLDRYLLRYFLAVVDQGNFSRAAAHCNVSQPTLSVGIAKLERILGHALFVRSNQRVELTDAGSRLLAHARRIEREFNLAQQAMEPASALPSLRLGVLSTIPARVIAGSIARVRPQEMYRFELLFGSERELTSQLAKGRIDLALTLVERGADRFLERSILTEGYALAMAQDHPLAGAEAIEAGQLVHEVMIVRRHCEALSDISRHFTESGVRPHFSLRSTNDERVLEMVAAGLGLTVMPECYVHEGVARPRLAGFPDKRTIGWMAAHHAEHLLAGPEKIIDTIEAELRALRGSTAN</sequence>
<dbReference type="FunFam" id="1.10.10.10:FF:000001">
    <property type="entry name" value="LysR family transcriptional regulator"/>
    <property type="match status" value="1"/>
</dbReference>
<dbReference type="EMBL" id="FVZE01000003">
    <property type="protein sequence ID" value="SLJ99943.1"/>
    <property type="molecule type" value="Genomic_DNA"/>
</dbReference>
<reference evidence="7" key="1">
    <citation type="submission" date="2017-02" db="EMBL/GenBank/DDBJ databases">
        <authorList>
            <person name="Varghese N."/>
            <person name="Submissions S."/>
        </authorList>
    </citation>
    <scope>NUCLEOTIDE SEQUENCE [LARGE SCALE GENOMIC DNA]</scope>
    <source>
        <strain evidence="7">SM117</strain>
    </source>
</reference>
<dbReference type="GO" id="GO:0003700">
    <property type="term" value="F:DNA-binding transcription factor activity"/>
    <property type="evidence" value="ECO:0007669"/>
    <property type="project" value="InterPro"/>
</dbReference>
<dbReference type="Pfam" id="PF03466">
    <property type="entry name" value="LysR_substrate"/>
    <property type="match status" value="1"/>
</dbReference>